<feature type="binding site" evidence="4">
    <location>
        <position position="115"/>
    </location>
    <ligand>
        <name>a divalent metal cation</name>
        <dbReference type="ChEBI" id="CHEBI:60240"/>
        <label>1</label>
    </ligand>
</feature>
<feature type="binding site" evidence="4">
    <location>
        <position position="245"/>
    </location>
    <ligand>
        <name>a divalent metal cation</name>
        <dbReference type="ChEBI" id="CHEBI:60240"/>
        <label>1</label>
    </ligand>
</feature>
<dbReference type="PANTHER" id="PTHR13799">
    <property type="entry name" value="NGG1 INTERACTING FACTOR 3"/>
    <property type="match status" value="1"/>
</dbReference>
<reference evidence="6" key="1">
    <citation type="submission" date="2016-09" db="EMBL/GenBank/DDBJ databases">
        <authorList>
            <person name="Varghese N."/>
            <person name="Submissions S."/>
        </authorList>
    </citation>
    <scope>NUCLEOTIDE SEQUENCE [LARGE SCALE GENOMIC DNA]</scope>
    <source>
        <strain evidence="6">S5</strain>
    </source>
</reference>
<proteinExistence type="inferred from homology"/>
<dbReference type="SUPFAM" id="SSF102705">
    <property type="entry name" value="NIF3 (NGG1p interacting factor 3)-like"/>
    <property type="match status" value="1"/>
</dbReference>
<evidence type="ECO:0000256" key="3">
    <source>
        <dbReference type="ARBA" id="ARBA00022723"/>
    </source>
</evidence>
<organism evidence="5 6">
    <name type="scientific">Pelagirhabdus alkalitolerans</name>
    <dbReference type="NCBI Taxonomy" id="1612202"/>
    <lineage>
        <taxon>Bacteria</taxon>
        <taxon>Bacillati</taxon>
        <taxon>Bacillota</taxon>
        <taxon>Bacilli</taxon>
        <taxon>Bacillales</taxon>
        <taxon>Bacillaceae</taxon>
        <taxon>Pelagirhabdus</taxon>
    </lineage>
</organism>
<keyword evidence="5" id="KW-0378">Hydrolase</keyword>
<gene>
    <name evidence="5" type="ORF">SAMN05421734_101311</name>
</gene>
<dbReference type="GO" id="GO:0005737">
    <property type="term" value="C:cytoplasm"/>
    <property type="evidence" value="ECO:0007669"/>
    <property type="project" value="TreeGrafter"/>
</dbReference>
<evidence type="ECO:0000256" key="4">
    <source>
        <dbReference type="PIRSR" id="PIRSR602678-1"/>
    </source>
</evidence>
<dbReference type="InterPro" id="IPR036069">
    <property type="entry name" value="DUF34/NIF3_sf"/>
</dbReference>
<dbReference type="STRING" id="1612202.SAMN05421734_101311"/>
<evidence type="ECO:0000313" key="6">
    <source>
        <dbReference type="Proteomes" id="UP000242949"/>
    </source>
</evidence>
<dbReference type="EMBL" id="FMYI01000001">
    <property type="protein sequence ID" value="SDB83448.1"/>
    <property type="molecule type" value="Genomic_DNA"/>
</dbReference>
<keyword evidence="3 4" id="KW-0479">Metal-binding</keyword>
<dbReference type="GO" id="GO:0016787">
    <property type="term" value="F:hydrolase activity"/>
    <property type="evidence" value="ECO:0007669"/>
    <property type="project" value="UniProtKB-KW"/>
</dbReference>
<dbReference type="Pfam" id="PF01784">
    <property type="entry name" value="DUF34_NIF3"/>
    <property type="match status" value="1"/>
</dbReference>
<sequence length="283" mass="32458">MIIMKIIDVINQISEGAQATQIDRDHTVDKVIIGDEFQEVTGIVTTFMATIDVIHQTIKKNANLIITHEPTWFNGRDDHHWLENDPVYKQKRQLIENHNLVIWRFHDYMHAAHEDLIYKGFNEVMNWESYQLKGDSQSKNPLERANICYAIPETTIDDLLTVIKEKLNMEVVRYIGSPQASAKRVGLLLGGSSLGLGDEKNPMKLVNSQNLDTVICGDITEWTLSAYMRDAYMMGMNKTMIILGHEKSEEVGMSNIVPWIQSLISDVPVHFVEADEPFDYFYQ</sequence>
<dbReference type="Gene3D" id="3.40.1390.30">
    <property type="entry name" value="NIF3 (NGG1p interacting factor 3)-like"/>
    <property type="match status" value="2"/>
</dbReference>
<evidence type="ECO:0000313" key="5">
    <source>
        <dbReference type="EMBL" id="SDB83448.1"/>
    </source>
</evidence>
<name>A0A1G6GNB4_9BACI</name>
<feature type="binding site" evidence="4">
    <location>
        <position position="249"/>
    </location>
    <ligand>
        <name>a divalent metal cation</name>
        <dbReference type="ChEBI" id="CHEBI:60240"/>
        <label>1</label>
    </ligand>
</feature>
<dbReference type="PANTHER" id="PTHR13799:SF14">
    <property type="entry name" value="GTP CYCLOHYDROLASE 1 TYPE 2 HOMOLOG"/>
    <property type="match status" value="1"/>
</dbReference>
<comment type="similarity">
    <text evidence="1">Belongs to the GTP cyclohydrolase I type 2/NIF3 family.</text>
</comment>
<keyword evidence="6" id="KW-1185">Reference proteome</keyword>
<dbReference type="InterPro" id="IPR002678">
    <property type="entry name" value="DUF34/NIF3"/>
</dbReference>
<feature type="binding site" evidence="4">
    <location>
        <position position="68"/>
    </location>
    <ligand>
        <name>a divalent metal cation</name>
        <dbReference type="ChEBI" id="CHEBI:60240"/>
        <label>1</label>
    </ligand>
</feature>
<dbReference type="AlphaFoldDB" id="A0A1G6GNB4"/>
<evidence type="ECO:0000256" key="1">
    <source>
        <dbReference type="ARBA" id="ARBA00006964"/>
    </source>
</evidence>
<dbReference type="Proteomes" id="UP000242949">
    <property type="component" value="Unassembled WGS sequence"/>
</dbReference>
<protein>
    <recommendedName>
        <fullName evidence="2">GTP cyclohydrolase 1 type 2 homolog</fullName>
    </recommendedName>
</protein>
<evidence type="ECO:0000256" key="2">
    <source>
        <dbReference type="ARBA" id="ARBA00022112"/>
    </source>
</evidence>
<accession>A0A1G6GNB4</accession>
<dbReference type="GO" id="GO:0046872">
    <property type="term" value="F:metal ion binding"/>
    <property type="evidence" value="ECO:0007669"/>
    <property type="project" value="UniProtKB-KW"/>
</dbReference>